<evidence type="ECO:0000313" key="7">
    <source>
        <dbReference type="Proteomes" id="UP000694844"/>
    </source>
</evidence>
<comment type="similarity">
    <text evidence="1">Belongs to the helicase family. RecQ subfamily.</text>
</comment>
<reference evidence="8" key="1">
    <citation type="submission" date="2025-08" db="UniProtKB">
        <authorList>
            <consortium name="RefSeq"/>
        </authorList>
    </citation>
    <scope>IDENTIFICATION</scope>
    <source>
        <tissue evidence="8">Whole sample</tissue>
    </source>
</reference>
<evidence type="ECO:0000313" key="8">
    <source>
        <dbReference type="RefSeq" id="XP_022310696.1"/>
    </source>
</evidence>
<dbReference type="GO" id="GO:0043138">
    <property type="term" value="F:3'-5' DNA helicase activity"/>
    <property type="evidence" value="ECO:0007669"/>
    <property type="project" value="UniProtKB-EC"/>
</dbReference>
<dbReference type="PANTHER" id="PTHR13710:SF105">
    <property type="entry name" value="ATP-DEPENDENT DNA HELICASE Q1"/>
    <property type="match status" value="1"/>
</dbReference>
<dbReference type="InterPro" id="IPR014001">
    <property type="entry name" value="Helicase_ATP-bd"/>
</dbReference>
<dbReference type="EC" id="5.6.2.4" evidence="5"/>
<organism evidence="7 8">
    <name type="scientific">Crassostrea virginica</name>
    <name type="common">Eastern oyster</name>
    <dbReference type="NCBI Taxonomy" id="6565"/>
    <lineage>
        <taxon>Eukaryota</taxon>
        <taxon>Metazoa</taxon>
        <taxon>Spiralia</taxon>
        <taxon>Lophotrochozoa</taxon>
        <taxon>Mollusca</taxon>
        <taxon>Bivalvia</taxon>
        <taxon>Autobranchia</taxon>
        <taxon>Pteriomorphia</taxon>
        <taxon>Ostreida</taxon>
        <taxon>Ostreoidea</taxon>
        <taxon>Ostreidae</taxon>
        <taxon>Crassostrea</taxon>
    </lineage>
</organism>
<dbReference type="GO" id="GO:0009378">
    <property type="term" value="F:four-way junction helicase activity"/>
    <property type="evidence" value="ECO:0007669"/>
    <property type="project" value="TreeGrafter"/>
</dbReference>
<sequence>MTFTTNENSPFLCLFGSCGKMAEDAVKKVLKMFDIVNLKDEQKKMLDLLLKREDCIAVLPTGYGKSLPYQMLVPLRREMGTDDKNTKVIVCSPLVAIMRDQCERLNGIPGVRAVYKGNEDNQIDMGKFDYLFASPEYLVGDKKFRATLQTFDVSTIVVDEFHTISTW</sequence>
<evidence type="ECO:0000256" key="5">
    <source>
        <dbReference type="ARBA" id="ARBA00034808"/>
    </source>
</evidence>
<dbReference type="GO" id="GO:0005737">
    <property type="term" value="C:cytoplasm"/>
    <property type="evidence" value="ECO:0007669"/>
    <property type="project" value="TreeGrafter"/>
</dbReference>
<dbReference type="OrthoDB" id="6107726at2759"/>
<gene>
    <name evidence="8" type="primary">LOC111116022</name>
</gene>
<dbReference type="GeneID" id="111116022"/>
<comment type="catalytic activity">
    <reaction evidence="4">
        <text>Couples ATP hydrolysis with the unwinding of duplex DNA by translocating in the 3'-5' direction.</text>
        <dbReference type="EC" id="5.6.2.4"/>
    </reaction>
</comment>
<dbReference type="GO" id="GO:0006281">
    <property type="term" value="P:DNA repair"/>
    <property type="evidence" value="ECO:0007669"/>
    <property type="project" value="TreeGrafter"/>
</dbReference>
<dbReference type="GO" id="GO:0005694">
    <property type="term" value="C:chromosome"/>
    <property type="evidence" value="ECO:0007669"/>
    <property type="project" value="TreeGrafter"/>
</dbReference>
<accession>A0A8B8C782</accession>
<proteinExistence type="inferred from homology"/>
<dbReference type="InterPro" id="IPR027417">
    <property type="entry name" value="P-loop_NTPase"/>
</dbReference>
<keyword evidence="3" id="KW-0413">Isomerase</keyword>
<keyword evidence="2" id="KW-0238">DNA-binding</keyword>
<evidence type="ECO:0000256" key="2">
    <source>
        <dbReference type="ARBA" id="ARBA00023125"/>
    </source>
</evidence>
<dbReference type="GO" id="GO:0006310">
    <property type="term" value="P:DNA recombination"/>
    <property type="evidence" value="ECO:0007669"/>
    <property type="project" value="TreeGrafter"/>
</dbReference>
<dbReference type="AlphaFoldDB" id="A0A8B8C782"/>
<evidence type="ECO:0000256" key="1">
    <source>
        <dbReference type="ARBA" id="ARBA00005446"/>
    </source>
</evidence>
<dbReference type="PROSITE" id="PS51192">
    <property type="entry name" value="HELICASE_ATP_BIND_1"/>
    <property type="match status" value="1"/>
</dbReference>
<evidence type="ECO:0000256" key="3">
    <source>
        <dbReference type="ARBA" id="ARBA00023235"/>
    </source>
</evidence>
<dbReference type="PANTHER" id="PTHR13710">
    <property type="entry name" value="DNA HELICASE RECQ FAMILY MEMBER"/>
    <property type="match status" value="1"/>
</dbReference>
<keyword evidence="7" id="KW-1185">Reference proteome</keyword>
<evidence type="ECO:0000256" key="4">
    <source>
        <dbReference type="ARBA" id="ARBA00034617"/>
    </source>
</evidence>
<feature type="domain" description="Helicase ATP-binding" evidence="6">
    <location>
        <begin position="46"/>
        <end position="167"/>
    </location>
</feature>
<dbReference type="Gene3D" id="3.40.50.300">
    <property type="entry name" value="P-loop containing nucleotide triphosphate hydrolases"/>
    <property type="match status" value="1"/>
</dbReference>
<dbReference type="SUPFAM" id="SSF52540">
    <property type="entry name" value="P-loop containing nucleoside triphosphate hydrolases"/>
    <property type="match status" value="1"/>
</dbReference>
<dbReference type="RefSeq" id="XP_022310696.1">
    <property type="nucleotide sequence ID" value="XM_022454988.1"/>
</dbReference>
<dbReference type="Proteomes" id="UP000694844">
    <property type="component" value="Chromosome 9"/>
</dbReference>
<dbReference type="GO" id="GO:0003677">
    <property type="term" value="F:DNA binding"/>
    <property type="evidence" value="ECO:0007669"/>
    <property type="project" value="UniProtKB-KW"/>
</dbReference>
<dbReference type="KEGG" id="cvn:111116022"/>
<dbReference type="InterPro" id="IPR011545">
    <property type="entry name" value="DEAD/DEAH_box_helicase_dom"/>
</dbReference>
<name>A0A8B8C782_CRAVI</name>
<dbReference type="Pfam" id="PF00270">
    <property type="entry name" value="DEAD"/>
    <property type="match status" value="1"/>
</dbReference>
<protein>
    <recommendedName>
        <fullName evidence="5">DNA 3'-5' helicase</fullName>
        <ecNumber evidence="5">5.6.2.4</ecNumber>
    </recommendedName>
</protein>
<evidence type="ECO:0000259" key="6">
    <source>
        <dbReference type="PROSITE" id="PS51192"/>
    </source>
</evidence>
<dbReference type="GO" id="GO:0005524">
    <property type="term" value="F:ATP binding"/>
    <property type="evidence" value="ECO:0007669"/>
    <property type="project" value="InterPro"/>
</dbReference>